<proteinExistence type="predicted"/>
<dbReference type="SUPFAM" id="SSF54001">
    <property type="entry name" value="Cysteine proteinases"/>
    <property type="match status" value="1"/>
</dbReference>
<sequence>MVGIVPRLTLAGLLCLALSGCVSSGPGYDSDYGPSAQRGARPAPKSGVLQCVPYARDHSQVKLTGDAYTWWDKAEGRYVRGYTPAEGAVMVLYNYAGPNRGHVAVVREITDPREIRVDHANWLDDGAIYTDDPVRDVSPANDWSLVRVFNQRTGAWGTKLYPVQGFIGPGRGDSTVPSRSPEDVPVAEGGRKRDAIAALLADDVLDDALPN</sequence>
<accession>A0A846MXI7</accession>
<dbReference type="EMBL" id="JAASRM010000001">
    <property type="protein sequence ID" value="NIK88288.1"/>
    <property type="molecule type" value="Genomic_DNA"/>
</dbReference>
<dbReference type="InterPro" id="IPR007921">
    <property type="entry name" value="CHAP_dom"/>
</dbReference>
<dbReference type="PROSITE" id="PS51257">
    <property type="entry name" value="PROKAR_LIPOPROTEIN"/>
    <property type="match status" value="1"/>
</dbReference>
<dbReference type="InterPro" id="IPR038765">
    <property type="entry name" value="Papain-like_cys_pep_sf"/>
</dbReference>
<dbReference type="Gene3D" id="3.90.1720.10">
    <property type="entry name" value="endopeptidase domain like (from Nostoc punctiforme)"/>
    <property type="match status" value="1"/>
</dbReference>
<name>A0A846MXI7_9PROT</name>
<feature type="domain" description="Peptidase C51" evidence="3">
    <location>
        <begin position="26"/>
        <end position="147"/>
    </location>
</feature>
<evidence type="ECO:0000313" key="5">
    <source>
        <dbReference type="Proteomes" id="UP000570514"/>
    </source>
</evidence>
<protein>
    <submittedName>
        <fullName evidence="4">Surface antigen</fullName>
    </submittedName>
</protein>
<gene>
    <name evidence="4" type="ORF">FHS83_001606</name>
</gene>
<feature type="chain" id="PRO_5032358701" evidence="2">
    <location>
        <begin position="25"/>
        <end position="211"/>
    </location>
</feature>
<dbReference type="Proteomes" id="UP000570514">
    <property type="component" value="Unassembled WGS sequence"/>
</dbReference>
<keyword evidence="5" id="KW-1185">Reference proteome</keyword>
<dbReference type="AlphaFoldDB" id="A0A846MXI7"/>
<organism evidence="4 5">
    <name type="scientific">Rhizomicrobium palustre</name>
    <dbReference type="NCBI Taxonomy" id="189966"/>
    <lineage>
        <taxon>Bacteria</taxon>
        <taxon>Pseudomonadati</taxon>
        <taxon>Pseudomonadota</taxon>
        <taxon>Alphaproteobacteria</taxon>
        <taxon>Micropepsales</taxon>
        <taxon>Micropepsaceae</taxon>
        <taxon>Rhizomicrobium</taxon>
    </lineage>
</organism>
<dbReference type="PROSITE" id="PS50911">
    <property type="entry name" value="CHAP"/>
    <property type="match status" value="1"/>
</dbReference>
<feature type="region of interest" description="Disordered" evidence="1">
    <location>
        <begin position="170"/>
        <end position="189"/>
    </location>
</feature>
<feature type="signal peptide" evidence="2">
    <location>
        <begin position="1"/>
        <end position="24"/>
    </location>
</feature>
<comment type="caution">
    <text evidence="4">The sequence shown here is derived from an EMBL/GenBank/DDBJ whole genome shotgun (WGS) entry which is preliminary data.</text>
</comment>
<dbReference type="Pfam" id="PF05257">
    <property type="entry name" value="CHAP"/>
    <property type="match status" value="1"/>
</dbReference>
<evidence type="ECO:0000313" key="4">
    <source>
        <dbReference type="EMBL" id="NIK88288.1"/>
    </source>
</evidence>
<keyword evidence="2" id="KW-0732">Signal</keyword>
<evidence type="ECO:0000256" key="1">
    <source>
        <dbReference type="SAM" id="MobiDB-lite"/>
    </source>
</evidence>
<evidence type="ECO:0000256" key="2">
    <source>
        <dbReference type="SAM" id="SignalP"/>
    </source>
</evidence>
<evidence type="ECO:0000259" key="3">
    <source>
        <dbReference type="PROSITE" id="PS50911"/>
    </source>
</evidence>
<dbReference type="RefSeq" id="WP_167082476.1">
    <property type="nucleotide sequence ID" value="NZ_BAAADC010000001.1"/>
</dbReference>
<reference evidence="4 5" key="1">
    <citation type="submission" date="2020-03" db="EMBL/GenBank/DDBJ databases">
        <title>Genomic Encyclopedia of Type Strains, Phase IV (KMG-IV): sequencing the most valuable type-strain genomes for metagenomic binning, comparative biology and taxonomic classification.</title>
        <authorList>
            <person name="Goeker M."/>
        </authorList>
    </citation>
    <scope>NUCLEOTIDE SEQUENCE [LARGE SCALE GENOMIC DNA]</scope>
    <source>
        <strain evidence="4 5">DSM 19867</strain>
    </source>
</reference>